<evidence type="ECO:0000313" key="2">
    <source>
        <dbReference type="Proteomes" id="UP000291933"/>
    </source>
</evidence>
<comment type="caution">
    <text evidence="1">The sequence shown here is derived from an EMBL/GenBank/DDBJ whole genome shotgun (WGS) entry which is preliminary data.</text>
</comment>
<dbReference type="AlphaFoldDB" id="A0A4Q9KL23"/>
<dbReference type="Pfam" id="PF10698">
    <property type="entry name" value="DUF2505"/>
    <property type="match status" value="1"/>
</dbReference>
<dbReference type="OrthoDB" id="3266819at2"/>
<dbReference type="InterPro" id="IPR019639">
    <property type="entry name" value="DUF2505"/>
</dbReference>
<gene>
    <name evidence="1" type="ORF">ET996_06700</name>
</gene>
<dbReference type="SUPFAM" id="SSF55961">
    <property type="entry name" value="Bet v1-like"/>
    <property type="match status" value="1"/>
</dbReference>
<name>A0A4Q9KL23_PROTD</name>
<accession>A0A4Q9KL23</accession>
<dbReference type="Proteomes" id="UP000291933">
    <property type="component" value="Unassembled WGS sequence"/>
</dbReference>
<reference evidence="1 2" key="1">
    <citation type="submission" date="2019-01" db="EMBL/GenBank/DDBJ databases">
        <title>Lactibacter flavus gen. nov., sp. nov., a novel bacterium of the family Propionibacteriaceae isolated from raw milk and dairy products.</title>
        <authorList>
            <person name="Huptas C."/>
            <person name="Wenning M."/>
            <person name="Breitenwieser F."/>
            <person name="Doll E."/>
            <person name="Von Neubeck M."/>
            <person name="Busse H.-J."/>
            <person name="Scherer S."/>
        </authorList>
    </citation>
    <scope>NUCLEOTIDE SEQUENCE [LARGE SCALE GENOMIC DNA]</scope>
    <source>
        <strain evidence="1 2">DSM 22130</strain>
    </source>
</reference>
<dbReference type="EMBL" id="SDMR01000006">
    <property type="protein sequence ID" value="TBT95202.1"/>
    <property type="molecule type" value="Genomic_DNA"/>
</dbReference>
<sequence>MYRRKHRSAGESPPRGVRQNGAMQLTARHVFEASCDRVFAMVTDPSFLLQACRDLGALSETIRVEPTDVGAITDVEADVEVPGPLATFAGPTSRVVERMEWGPADADGARSARFSIKVVGLPVTVDAVARLAPIPGGCAVDYKGTLAVKVPLIGPVIEKQAAPFVLETLDVQQQTGNAWLASH</sequence>
<proteinExistence type="predicted"/>
<protein>
    <submittedName>
        <fullName evidence="1">DUF2505 domain-containing protein</fullName>
    </submittedName>
</protein>
<organism evidence="1 2">
    <name type="scientific">Propioniciclava tarda</name>
    <dbReference type="NCBI Taxonomy" id="433330"/>
    <lineage>
        <taxon>Bacteria</taxon>
        <taxon>Bacillati</taxon>
        <taxon>Actinomycetota</taxon>
        <taxon>Actinomycetes</taxon>
        <taxon>Propionibacteriales</taxon>
        <taxon>Propionibacteriaceae</taxon>
        <taxon>Propioniciclava</taxon>
    </lineage>
</organism>
<evidence type="ECO:0000313" key="1">
    <source>
        <dbReference type="EMBL" id="TBT95202.1"/>
    </source>
</evidence>
<keyword evidence="2" id="KW-1185">Reference proteome</keyword>